<evidence type="ECO:0000259" key="1">
    <source>
        <dbReference type="Pfam" id="PF00753"/>
    </source>
</evidence>
<dbReference type="AlphaFoldDB" id="A0A381QWS2"/>
<organism evidence="2">
    <name type="scientific">marine metagenome</name>
    <dbReference type="NCBI Taxonomy" id="408172"/>
    <lineage>
        <taxon>unclassified sequences</taxon>
        <taxon>metagenomes</taxon>
        <taxon>ecological metagenomes</taxon>
    </lineage>
</organism>
<dbReference type="InterPro" id="IPR001279">
    <property type="entry name" value="Metallo-B-lactamas"/>
</dbReference>
<gene>
    <name evidence="2" type="ORF">METZ01_LOCUS36454</name>
</gene>
<accession>A0A381QWS2</accession>
<sequence>MRTLKIFIFVSLFFQMDVTQAGDLTFTSLNDQITLFNNGKVQSLVISGNSESVLIDPINKSNTEEIKNYLRENNKPSITNIIYSHSHWDRLLGSTLFDTKKHKIIAQSACELYFTRNNNTDITKPNFYFKKQHTISLEEEEIVLHYFGPSHGECMVVIEMVRAKILFVPELISTSGASFPKDPTLPFLRPATLENFFTRLEELVEDKKIQSFISGYGDDETYGSVKIISEQKQFWQLILITAKEAEEDGLVDLNNFIDVEKLDLEQFSEYDNFNKADLVNILRRYTSFLNMGR</sequence>
<reference evidence="2" key="1">
    <citation type="submission" date="2018-05" db="EMBL/GenBank/DDBJ databases">
        <authorList>
            <person name="Lanie J.A."/>
            <person name="Ng W.-L."/>
            <person name="Kazmierczak K.M."/>
            <person name="Andrzejewski T.M."/>
            <person name="Davidsen T.M."/>
            <person name="Wayne K.J."/>
            <person name="Tettelin H."/>
            <person name="Glass J.I."/>
            <person name="Rusch D."/>
            <person name="Podicherti R."/>
            <person name="Tsui H.-C.T."/>
            <person name="Winkler M.E."/>
        </authorList>
    </citation>
    <scope>NUCLEOTIDE SEQUENCE</scope>
</reference>
<evidence type="ECO:0000313" key="2">
    <source>
        <dbReference type="EMBL" id="SUZ83600.1"/>
    </source>
</evidence>
<dbReference type="InterPro" id="IPR036866">
    <property type="entry name" value="RibonucZ/Hydroxyglut_hydro"/>
</dbReference>
<dbReference type="SUPFAM" id="SSF56281">
    <property type="entry name" value="Metallo-hydrolase/oxidoreductase"/>
    <property type="match status" value="1"/>
</dbReference>
<dbReference type="Pfam" id="PF00753">
    <property type="entry name" value="Lactamase_B"/>
    <property type="match status" value="1"/>
</dbReference>
<feature type="domain" description="Metallo-beta-lactamase" evidence="1">
    <location>
        <begin position="41"/>
        <end position="168"/>
    </location>
</feature>
<proteinExistence type="predicted"/>
<protein>
    <recommendedName>
        <fullName evidence="1">Metallo-beta-lactamase domain-containing protein</fullName>
    </recommendedName>
</protein>
<dbReference type="EMBL" id="UINC01001558">
    <property type="protein sequence ID" value="SUZ83600.1"/>
    <property type="molecule type" value="Genomic_DNA"/>
</dbReference>
<dbReference type="Gene3D" id="3.60.15.10">
    <property type="entry name" value="Ribonuclease Z/Hydroxyacylglutathione hydrolase-like"/>
    <property type="match status" value="1"/>
</dbReference>
<name>A0A381QWS2_9ZZZZ</name>